<organism evidence="2 3">
    <name type="scientific">Sus scrofa</name>
    <name type="common">Pig</name>
    <dbReference type="NCBI Taxonomy" id="9823"/>
    <lineage>
        <taxon>Eukaryota</taxon>
        <taxon>Metazoa</taxon>
        <taxon>Chordata</taxon>
        <taxon>Craniata</taxon>
        <taxon>Vertebrata</taxon>
        <taxon>Euteleostomi</taxon>
        <taxon>Mammalia</taxon>
        <taxon>Eutheria</taxon>
        <taxon>Laurasiatheria</taxon>
        <taxon>Artiodactyla</taxon>
        <taxon>Suina</taxon>
        <taxon>Suidae</taxon>
        <taxon>Sus</taxon>
    </lineage>
</organism>
<dbReference type="CTD" id="781903"/>
<evidence type="ECO:0000313" key="3">
    <source>
        <dbReference type="Proteomes" id="UP000314985"/>
    </source>
</evidence>
<sequence length="243" mass="27086">MSSESEKDKERLVQAAKTFFFHMQDLASFTNALTELFNSNMNTQIFLIAMKEDGCVKDVFEQMLRIFKEMHSAVEAMQDKMQSEPICSKIATAVSSMAEKSSSLKEFQQSAKEMLKNVQTPAIVSVLNSGNILKGLESSLSLLMRYPIMNLQFNDFYSKDTKEQPDASTSEKSPSPGPSKATTTDNLKKLQDTLNTGTAKNTLKSAADQLEQIVKTLQPILEILQKAIKTIETKFSGFKKANN</sequence>
<proteinExistence type="predicted"/>
<dbReference type="GeneID" id="100153036"/>
<accession>A0A4X1V473</accession>
<dbReference type="Ensembl" id="ENSSSCT00035060365.1">
    <property type="protein sequence ID" value="ENSSSCP00035024277.1"/>
    <property type="gene ID" value="ENSSSCG00035045432.1"/>
</dbReference>
<dbReference type="RefSeq" id="XP_020947967.1">
    <property type="nucleotide sequence ID" value="XM_021092308.1"/>
</dbReference>
<dbReference type="Pfam" id="PF15047">
    <property type="entry name" value="DUF4533"/>
    <property type="match status" value="1"/>
</dbReference>
<dbReference type="OrthoDB" id="6112619at2759"/>
<evidence type="ECO:0000256" key="1">
    <source>
        <dbReference type="SAM" id="MobiDB-lite"/>
    </source>
</evidence>
<dbReference type="KEGG" id="ssc:100153036"/>
<evidence type="ECO:0000313" key="2">
    <source>
        <dbReference type="Ensembl" id="ENSSSCP00070037544.1"/>
    </source>
</evidence>
<dbReference type="PANTHER" id="PTHR36289">
    <property type="entry name" value="CHROMOSOME 12 OPEN READING FRAME 60"/>
    <property type="match status" value="1"/>
</dbReference>
<reference evidence="2" key="2">
    <citation type="submission" date="2025-05" db="UniProtKB">
        <authorList>
            <consortium name="Ensembl"/>
        </authorList>
    </citation>
    <scope>IDENTIFICATION</scope>
</reference>
<dbReference type="InterPro" id="IPR027895">
    <property type="entry name" value="DUF4533"/>
</dbReference>
<dbReference type="AlphaFoldDB" id="A0A4X1V473"/>
<dbReference type="Proteomes" id="UP000314985">
    <property type="component" value="Chromosome 5"/>
</dbReference>
<dbReference type="PANTHER" id="PTHR36289:SF1">
    <property type="entry name" value="CHROMOSOME 12 OPEN READING FRAME 60"/>
    <property type="match status" value="1"/>
</dbReference>
<feature type="region of interest" description="Disordered" evidence="1">
    <location>
        <begin position="159"/>
        <end position="185"/>
    </location>
</feature>
<name>A0A4X1V473_PIG</name>
<dbReference type="Proteomes" id="UP000694720">
    <property type="component" value="Unplaced"/>
</dbReference>
<reference evidence="2 3" key="1">
    <citation type="submission" date="2017-08" db="EMBL/GenBank/DDBJ databases">
        <title>USMARCv1.0.</title>
        <authorList>
            <person name="Hannum G.I."/>
            <person name="Koren S."/>
            <person name="Schroeder S.G."/>
            <person name="Chin S.C."/>
            <person name="Nonneman D.J."/>
            <person name="Becker S.A."/>
            <person name="Rosen B.D."/>
            <person name="Bickhart D.M."/>
            <person name="Putnam N.H."/>
            <person name="Green R.E."/>
            <person name="Tuggle C.K."/>
            <person name="Liu H."/>
            <person name="Rohrer G.A."/>
            <person name="Warr A."/>
            <person name="Hall R."/>
            <person name="Kim K."/>
            <person name="Hume D.A."/>
            <person name="Talbot R."/>
            <person name="Chow W."/>
            <person name="Howe K."/>
            <person name="Schwartz A.S."/>
            <person name="Watson M."/>
            <person name="Archibald A.L."/>
            <person name="Phillippy A.M."/>
            <person name="Smith T.P.L."/>
        </authorList>
    </citation>
    <scope>NUCLEOTIDE SEQUENCE [LARGE SCALE GENOMIC DNA]</scope>
</reference>
<gene>
    <name evidence="2" type="primary">C5H12orf60</name>
</gene>
<dbReference type="Ensembl" id="ENSSSCT00070044557.1">
    <property type="protein sequence ID" value="ENSSSCP00070037544.1"/>
    <property type="gene ID" value="ENSSSCG00070022421.1"/>
</dbReference>
<protein>
    <submittedName>
        <fullName evidence="2">Uncharacterized protein</fullName>
    </submittedName>
</protein>